<dbReference type="SUPFAM" id="SSF50978">
    <property type="entry name" value="WD40 repeat-like"/>
    <property type="match status" value="1"/>
</dbReference>
<evidence type="ECO:0000256" key="1">
    <source>
        <dbReference type="ARBA" id="ARBA00004123"/>
    </source>
</evidence>
<dbReference type="PROSITE" id="PS50082">
    <property type="entry name" value="WD_REPEATS_2"/>
    <property type="match status" value="2"/>
</dbReference>
<dbReference type="CDD" id="cd00200">
    <property type="entry name" value="WD40"/>
    <property type="match status" value="1"/>
</dbReference>
<evidence type="ECO:0000256" key="4">
    <source>
        <dbReference type="ARBA" id="ARBA00023242"/>
    </source>
</evidence>
<dbReference type="GO" id="GO:0034511">
    <property type="term" value="F:U3 snoRNA binding"/>
    <property type="evidence" value="ECO:0007669"/>
    <property type="project" value="InterPro"/>
</dbReference>
<dbReference type="PROSITE" id="PS00678">
    <property type="entry name" value="WD_REPEATS_1"/>
    <property type="match status" value="2"/>
</dbReference>
<comment type="subcellular location">
    <subcellularLocation>
        <location evidence="1">Nucleus</location>
    </subcellularLocation>
</comment>
<feature type="compositionally biased region" description="Basic residues" evidence="6">
    <location>
        <begin position="1"/>
        <end position="15"/>
    </location>
</feature>
<dbReference type="Gene3D" id="2.130.10.10">
    <property type="entry name" value="YVTN repeat-like/Quinoprotein amine dehydrogenase"/>
    <property type="match status" value="1"/>
</dbReference>
<dbReference type="SMART" id="SM00320">
    <property type="entry name" value="WD40"/>
    <property type="match status" value="6"/>
</dbReference>
<dbReference type="GO" id="GO:0032040">
    <property type="term" value="C:small-subunit processome"/>
    <property type="evidence" value="ECO:0007669"/>
    <property type="project" value="TreeGrafter"/>
</dbReference>
<evidence type="ECO:0000256" key="5">
    <source>
        <dbReference type="PROSITE-ProRule" id="PRU00221"/>
    </source>
</evidence>
<evidence type="ECO:0000313" key="8">
    <source>
        <dbReference type="Proteomes" id="UP001515480"/>
    </source>
</evidence>
<proteinExistence type="predicted"/>
<dbReference type="InterPro" id="IPR001680">
    <property type="entry name" value="WD40_rpt"/>
</dbReference>
<evidence type="ECO:0000313" key="7">
    <source>
        <dbReference type="EMBL" id="KAL1499452.1"/>
    </source>
</evidence>
<dbReference type="InterPro" id="IPR019775">
    <property type="entry name" value="WD40_repeat_CS"/>
</dbReference>
<dbReference type="InterPro" id="IPR015943">
    <property type="entry name" value="WD40/YVTN_repeat-like_dom_sf"/>
</dbReference>
<evidence type="ECO:0000256" key="2">
    <source>
        <dbReference type="ARBA" id="ARBA00022574"/>
    </source>
</evidence>
<feature type="repeat" description="WD" evidence="5">
    <location>
        <begin position="184"/>
        <end position="225"/>
    </location>
</feature>
<dbReference type="PROSITE" id="PS50294">
    <property type="entry name" value="WD_REPEATS_REGION"/>
    <property type="match status" value="1"/>
</dbReference>
<sequence length="488" mass="53210">MRRAAGKPKTGRAHKVTSSQARIPAKRKHASFDDEIDSGDSGDEEAAVHAAALADEREEEADTETAQERRVRLAREMLGAMDEAARRRSGDDGDVDQVTQSLEEDALRKAGRYRVEIAASLRGQSVSHEAIRVLRGPQLSPTCVALMPDETAAFCGCKDGTIVRWDLQSGHRVVIPSGRGREEATGHTRDVLSAAVSADGRVLMTGSRDKTLLFWDLRNFKVVKELKGHRGPVNALSVSRGDHSTGQLFSGAADRCAKVWDIEQRGYLETLYGHLEGITSLDSIVANQMLSAGVDRSVRLWKVDEEVQLLFQAHSAAVDCCALLHAEAFVSGSQDGCLGYWTTKRKKPLAMRSLAHGVAPWGGACWLSALTSPCFSDLAISGSCDGHLRFWHCDEMERSLSQVMSVPLVGFINGLAMAPSGKFVACAVGQEHRLGRWFRIREARNSLCIVPLPASVHRKPDLVRRVCNATNGVDRDEEGDSNDDASED</sequence>
<protein>
    <recommendedName>
        <fullName evidence="9">U3 small nucleolar RNA-interacting protein 2</fullName>
    </recommendedName>
</protein>
<dbReference type="InterPro" id="IPR036322">
    <property type="entry name" value="WD40_repeat_dom_sf"/>
</dbReference>
<keyword evidence="8" id="KW-1185">Reference proteome</keyword>
<dbReference type="InterPro" id="IPR039241">
    <property type="entry name" value="Rrp9-like"/>
</dbReference>
<keyword evidence="2 5" id="KW-0853">WD repeat</keyword>
<dbReference type="PANTHER" id="PTHR19865:SF0">
    <property type="entry name" value="U3 SMALL NUCLEOLAR RNA-INTERACTING PROTEIN 2"/>
    <property type="match status" value="1"/>
</dbReference>
<name>A0AB34IJN5_PRYPA</name>
<keyword evidence="4" id="KW-0539">Nucleus</keyword>
<gene>
    <name evidence="7" type="ORF">AB1Y20_011656</name>
</gene>
<reference evidence="7 8" key="1">
    <citation type="journal article" date="2024" name="Science">
        <title>Giant polyketide synthase enzymes in the biosynthesis of giant marine polyether toxins.</title>
        <authorList>
            <person name="Fallon T.R."/>
            <person name="Shende V.V."/>
            <person name="Wierzbicki I.H."/>
            <person name="Pendleton A.L."/>
            <person name="Watervoot N.F."/>
            <person name="Auber R.P."/>
            <person name="Gonzalez D.J."/>
            <person name="Wisecaver J.H."/>
            <person name="Moore B.S."/>
        </authorList>
    </citation>
    <scope>NUCLEOTIDE SEQUENCE [LARGE SCALE GENOMIC DNA]</scope>
    <source>
        <strain evidence="7 8">12B1</strain>
    </source>
</reference>
<evidence type="ECO:0008006" key="9">
    <source>
        <dbReference type="Google" id="ProtNLM"/>
    </source>
</evidence>
<dbReference type="EMBL" id="JBGBPQ010000025">
    <property type="protein sequence ID" value="KAL1499452.1"/>
    <property type="molecule type" value="Genomic_DNA"/>
</dbReference>
<dbReference type="FunFam" id="2.130.10.10:FF:000509">
    <property type="entry name" value="U3 small nucleolar RNA-interacting protein"/>
    <property type="match status" value="1"/>
</dbReference>
<feature type="compositionally biased region" description="Acidic residues" evidence="6">
    <location>
        <begin position="33"/>
        <end position="45"/>
    </location>
</feature>
<dbReference type="Pfam" id="PF00400">
    <property type="entry name" value="WD40"/>
    <property type="match status" value="5"/>
</dbReference>
<accession>A0AB34IJN5</accession>
<dbReference type="AlphaFoldDB" id="A0AB34IJN5"/>
<feature type="compositionally biased region" description="Acidic residues" evidence="6">
    <location>
        <begin position="56"/>
        <end position="65"/>
    </location>
</feature>
<feature type="region of interest" description="Disordered" evidence="6">
    <location>
        <begin position="1"/>
        <end position="68"/>
    </location>
</feature>
<evidence type="ECO:0000256" key="3">
    <source>
        <dbReference type="ARBA" id="ARBA00022737"/>
    </source>
</evidence>
<comment type="caution">
    <text evidence="7">The sequence shown here is derived from an EMBL/GenBank/DDBJ whole genome shotgun (WGS) entry which is preliminary data.</text>
</comment>
<dbReference type="InterPro" id="IPR020472">
    <property type="entry name" value="WD40_PAC1"/>
</dbReference>
<keyword evidence="3" id="KW-0677">Repeat</keyword>
<dbReference type="Proteomes" id="UP001515480">
    <property type="component" value="Unassembled WGS sequence"/>
</dbReference>
<feature type="repeat" description="WD" evidence="5">
    <location>
        <begin position="226"/>
        <end position="270"/>
    </location>
</feature>
<dbReference type="PRINTS" id="PR00320">
    <property type="entry name" value="GPROTEINBRPT"/>
</dbReference>
<organism evidence="7 8">
    <name type="scientific">Prymnesium parvum</name>
    <name type="common">Toxic golden alga</name>
    <dbReference type="NCBI Taxonomy" id="97485"/>
    <lineage>
        <taxon>Eukaryota</taxon>
        <taxon>Haptista</taxon>
        <taxon>Haptophyta</taxon>
        <taxon>Prymnesiophyceae</taxon>
        <taxon>Prymnesiales</taxon>
        <taxon>Prymnesiaceae</taxon>
        <taxon>Prymnesium</taxon>
    </lineage>
</organism>
<dbReference type="PANTHER" id="PTHR19865">
    <property type="entry name" value="U3 SMALL NUCLEOLAR RNA INTERACTING PROTEIN 2"/>
    <property type="match status" value="1"/>
</dbReference>
<evidence type="ECO:0000256" key="6">
    <source>
        <dbReference type="SAM" id="MobiDB-lite"/>
    </source>
</evidence>